<dbReference type="Gene3D" id="4.10.240.10">
    <property type="entry name" value="Zn(2)-C6 fungal-type DNA-binding domain"/>
    <property type="match status" value="1"/>
</dbReference>
<dbReference type="PANTHER" id="PTHR47840:SF1">
    <property type="entry name" value="ZN(II)2CYS6 TRANSCRIPTION FACTOR (EUROFUNG)"/>
    <property type="match status" value="1"/>
</dbReference>
<feature type="domain" description="Zn(2)-C6 fungal-type" evidence="6">
    <location>
        <begin position="141"/>
        <end position="171"/>
    </location>
</feature>
<dbReference type="GO" id="GO:0008270">
    <property type="term" value="F:zinc ion binding"/>
    <property type="evidence" value="ECO:0007669"/>
    <property type="project" value="InterPro"/>
</dbReference>
<keyword evidence="4" id="KW-0804">Transcription</keyword>
<name>A0A317W636_9EURO</name>
<dbReference type="InterPro" id="IPR007219">
    <property type="entry name" value="XnlR_reg_dom"/>
</dbReference>
<keyword evidence="8" id="KW-1185">Reference proteome</keyword>
<proteinExistence type="predicted"/>
<dbReference type="CDD" id="cd00067">
    <property type="entry name" value="GAL4"/>
    <property type="match status" value="1"/>
</dbReference>
<evidence type="ECO:0000256" key="1">
    <source>
        <dbReference type="ARBA" id="ARBA00022723"/>
    </source>
</evidence>
<dbReference type="RefSeq" id="XP_025465374.1">
    <property type="nucleotide sequence ID" value="XM_025616405.1"/>
</dbReference>
<keyword evidence="5" id="KW-0539">Nucleus</keyword>
<dbReference type="InterPro" id="IPR036864">
    <property type="entry name" value="Zn2-C6_fun-type_DNA-bd_sf"/>
</dbReference>
<dbReference type="GO" id="GO:0000981">
    <property type="term" value="F:DNA-binding transcription factor activity, RNA polymerase II-specific"/>
    <property type="evidence" value="ECO:0007669"/>
    <property type="project" value="InterPro"/>
</dbReference>
<dbReference type="GO" id="GO:0003677">
    <property type="term" value="F:DNA binding"/>
    <property type="evidence" value="ECO:0007669"/>
    <property type="project" value="UniProtKB-KW"/>
</dbReference>
<dbReference type="SMART" id="SM00066">
    <property type="entry name" value="GAL4"/>
    <property type="match status" value="1"/>
</dbReference>
<dbReference type="GeneID" id="37118548"/>
<dbReference type="PANTHER" id="PTHR47840">
    <property type="entry name" value="ZN(II)2CYS6 TRANSCRIPTION FACTOR (EUROFUNG)-RELATED"/>
    <property type="match status" value="1"/>
</dbReference>
<dbReference type="AlphaFoldDB" id="A0A317W636"/>
<keyword evidence="1" id="KW-0479">Metal-binding</keyword>
<dbReference type="Proteomes" id="UP000246702">
    <property type="component" value="Unassembled WGS sequence"/>
</dbReference>
<dbReference type="GO" id="GO:0006351">
    <property type="term" value="P:DNA-templated transcription"/>
    <property type="evidence" value="ECO:0007669"/>
    <property type="project" value="InterPro"/>
</dbReference>
<keyword evidence="3" id="KW-0238">DNA-binding</keyword>
<evidence type="ECO:0000259" key="6">
    <source>
        <dbReference type="PROSITE" id="PS00463"/>
    </source>
</evidence>
<dbReference type="Pfam" id="PF00172">
    <property type="entry name" value="Zn_clus"/>
    <property type="match status" value="1"/>
</dbReference>
<keyword evidence="2" id="KW-0805">Transcription regulation</keyword>
<reference evidence="7 8" key="1">
    <citation type="submission" date="2016-12" db="EMBL/GenBank/DDBJ databases">
        <title>The genomes of Aspergillus section Nigri reveals drivers in fungal speciation.</title>
        <authorList>
            <consortium name="DOE Joint Genome Institute"/>
            <person name="Vesth T.C."/>
            <person name="Nybo J."/>
            <person name="Theobald S."/>
            <person name="Brandl J."/>
            <person name="Frisvad J.C."/>
            <person name="Nielsen K.F."/>
            <person name="Lyhne E.K."/>
            <person name="Kogle M.E."/>
            <person name="Kuo A."/>
            <person name="Riley R."/>
            <person name="Clum A."/>
            <person name="Nolan M."/>
            <person name="Lipzen A."/>
            <person name="Salamov A."/>
            <person name="Henrissat B."/>
            <person name="Wiebenga A."/>
            <person name="De Vries R.P."/>
            <person name="Grigoriev I.V."/>
            <person name="Mortensen U.H."/>
            <person name="Andersen M.R."/>
            <person name="Baker S.E."/>
        </authorList>
    </citation>
    <scope>NUCLEOTIDE SEQUENCE [LARGE SCALE GENOMIC DNA]</scope>
    <source>
        <strain evidence="7 8">CBS 115572</strain>
    </source>
</reference>
<evidence type="ECO:0000256" key="5">
    <source>
        <dbReference type="ARBA" id="ARBA00023242"/>
    </source>
</evidence>
<dbReference type="GO" id="GO:0009893">
    <property type="term" value="P:positive regulation of metabolic process"/>
    <property type="evidence" value="ECO:0007669"/>
    <property type="project" value="UniProtKB-ARBA"/>
</dbReference>
<dbReference type="InterPro" id="IPR001138">
    <property type="entry name" value="Zn2Cys6_DnaBD"/>
</dbReference>
<gene>
    <name evidence="7" type="ORF">BO94DRAFT_602052</name>
</gene>
<dbReference type="EMBL" id="MSFK01000021">
    <property type="protein sequence ID" value="PWY80772.1"/>
    <property type="molecule type" value="Genomic_DNA"/>
</dbReference>
<evidence type="ECO:0000256" key="4">
    <source>
        <dbReference type="ARBA" id="ARBA00023163"/>
    </source>
</evidence>
<sequence>MKDLTFDVRYDNELAHEYYGDGSKLSAKYNRPSTGPVDLREIYKDSHLEIPDQFDSTLTTPPIHFMTVAAPDDVNTDDLRQVSVPPGLNIDILDFSMPLPRLLPSFTLLTTLNLQMSTTPSSSDLDHPASKRRKIRKGTFSCWECKHRKRRCAFDPDRAACAYCQSRGIPCVGQDRPDPRGCDSNHENVQAQILYVERLVGQLVHQRDRHFLPQQVPMTRQLSGSLVSLLPHPSMALLILTKGRFFSLPFQTITTADQLDVSTLPVSTAHPIQFAQKLIQLALGLQQLDLTTSQPGLQLNQNTKSSARHYLDLATSHVTSQDALVDSLDGLDTLSLEARYHINSGNLRTAWLIFRRALSIAQMIGLPWDDKASSRAESVWVQLVYNDRFLSLMLGLPFAVKDHGFPSEAMDTYSPLRKLYRIHGAIAGRVIARNMRMQRRGRPSQGEAYDHYGVTRSIDDELKKTARSVPVECWESPTLDSTLSDTDKMERVSMLITQMHQYYLLILLHQPYILSQNPHITESATLPLVLDHTYSKQVVVPASREVLNRCLAFRNIRPIISYRGIEHKAFTAAVTLLLSHIMGHRLGSANILEHQRPQDLATIQKVIRTLDELCSTNDPNRESAVETRRLLTRLVGIEAEAANGVNHIAYLDGVDTDVICSASHNSLRLPVPYFGAICIMPEPVEPQVDDLGSEFPWVAPSDDYLDCLTSDAILFPSSFCHDALAGPTPDSHDFTPALASLDVELQSLDPGYVVSEQPC</sequence>
<evidence type="ECO:0000256" key="3">
    <source>
        <dbReference type="ARBA" id="ARBA00023125"/>
    </source>
</evidence>
<comment type="caution">
    <text evidence="7">The sequence shown here is derived from an EMBL/GenBank/DDBJ whole genome shotgun (WGS) entry which is preliminary data.</text>
</comment>
<protein>
    <recommendedName>
        <fullName evidence="6">Zn(2)-C6 fungal-type domain-containing protein</fullName>
    </recommendedName>
</protein>
<evidence type="ECO:0000256" key="2">
    <source>
        <dbReference type="ARBA" id="ARBA00023015"/>
    </source>
</evidence>
<dbReference type="CDD" id="cd12148">
    <property type="entry name" value="fungal_TF_MHR"/>
    <property type="match status" value="1"/>
</dbReference>
<dbReference type="SUPFAM" id="SSF57701">
    <property type="entry name" value="Zn2/Cys6 DNA-binding domain"/>
    <property type="match status" value="1"/>
</dbReference>
<dbReference type="PROSITE" id="PS00463">
    <property type="entry name" value="ZN2_CY6_FUNGAL_1"/>
    <property type="match status" value="1"/>
</dbReference>
<dbReference type="SMART" id="SM00906">
    <property type="entry name" value="Fungal_trans"/>
    <property type="match status" value="1"/>
</dbReference>
<dbReference type="OrthoDB" id="5392779at2759"/>
<organism evidence="7 8">
    <name type="scientific">Aspergillus sclerotioniger CBS 115572</name>
    <dbReference type="NCBI Taxonomy" id="1450535"/>
    <lineage>
        <taxon>Eukaryota</taxon>
        <taxon>Fungi</taxon>
        <taxon>Dikarya</taxon>
        <taxon>Ascomycota</taxon>
        <taxon>Pezizomycotina</taxon>
        <taxon>Eurotiomycetes</taxon>
        <taxon>Eurotiomycetidae</taxon>
        <taxon>Eurotiales</taxon>
        <taxon>Aspergillaceae</taxon>
        <taxon>Aspergillus</taxon>
        <taxon>Aspergillus subgen. Circumdati</taxon>
    </lineage>
</organism>
<dbReference type="STRING" id="1450535.A0A317W636"/>
<evidence type="ECO:0000313" key="7">
    <source>
        <dbReference type="EMBL" id="PWY80772.1"/>
    </source>
</evidence>
<evidence type="ECO:0000313" key="8">
    <source>
        <dbReference type="Proteomes" id="UP000246702"/>
    </source>
</evidence>
<accession>A0A317W636</accession>